<protein>
    <submittedName>
        <fullName evidence="1">Uncharacterized protein</fullName>
    </submittedName>
</protein>
<dbReference type="EMBL" id="BARS01011168">
    <property type="protein sequence ID" value="GAF99389.1"/>
    <property type="molecule type" value="Genomic_DNA"/>
</dbReference>
<organism evidence="1">
    <name type="scientific">marine sediment metagenome</name>
    <dbReference type="NCBI Taxonomy" id="412755"/>
    <lineage>
        <taxon>unclassified sequences</taxon>
        <taxon>metagenomes</taxon>
        <taxon>ecological metagenomes</taxon>
    </lineage>
</organism>
<gene>
    <name evidence="1" type="ORF">S01H1_20413</name>
</gene>
<feature type="non-terminal residue" evidence="1">
    <location>
        <position position="45"/>
    </location>
</feature>
<name>X0U1I5_9ZZZZ</name>
<dbReference type="AlphaFoldDB" id="X0U1I5"/>
<accession>X0U1I5</accession>
<sequence>MAEERKIARSFPGEVDEETLTADLERYRQLALELGATDAKVIPAE</sequence>
<proteinExistence type="predicted"/>
<comment type="caution">
    <text evidence="1">The sequence shown here is derived from an EMBL/GenBank/DDBJ whole genome shotgun (WGS) entry which is preliminary data.</text>
</comment>
<reference evidence="1" key="1">
    <citation type="journal article" date="2014" name="Front. Microbiol.">
        <title>High frequency of phylogenetically diverse reductive dehalogenase-homologous genes in deep subseafloor sedimentary metagenomes.</title>
        <authorList>
            <person name="Kawai M."/>
            <person name="Futagami T."/>
            <person name="Toyoda A."/>
            <person name="Takaki Y."/>
            <person name="Nishi S."/>
            <person name="Hori S."/>
            <person name="Arai W."/>
            <person name="Tsubouchi T."/>
            <person name="Morono Y."/>
            <person name="Uchiyama I."/>
            <person name="Ito T."/>
            <person name="Fujiyama A."/>
            <person name="Inagaki F."/>
            <person name="Takami H."/>
        </authorList>
    </citation>
    <scope>NUCLEOTIDE SEQUENCE</scope>
    <source>
        <strain evidence="1">Expedition CK06-06</strain>
    </source>
</reference>
<evidence type="ECO:0000313" key="1">
    <source>
        <dbReference type="EMBL" id="GAF99389.1"/>
    </source>
</evidence>